<proteinExistence type="predicted"/>
<sequence length="185" mass="21412">MAKKKFIDYDMRDSFEFPLFLSDKLSFDENTQIKYIDRNDIYPAMIKKTNNDVTLSISTVLEKKSGIPGYSTSDDIVIDQSDIGPLYATTWDGGIQFVFLQFSLDNLTHSNYYNTASYNGVSNFRVTEYSLSSQFLLSELVYFAEIYLDYIQDWFSVFSILPKGKPEESIVTINRLTYKDVNFDL</sequence>
<dbReference type="AlphaFoldDB" id="A0AAC9A6E1"/>
<protein>
    <submittedName>
        <fullName evidence="1">Uncharacterized protein</fullName>
    </submittedName>
</protein>
<dbReference type="RefSeq" id="WP_026466329.1">
    <property type="nucleotide sequence ID" value="NZ_CP014162.1"/>
</dbReference>
<reference evidence="2" key="2">
    <citation type="submission" date="2016-01" db="EMBL/GenBank/DDBJ databases">
        <title>Six Aerococcus type strain genome sequencing and assembly using PacBio and Illumina Hiseq.</title>
        <authorList>
            <person name="Carkaci D."/>
            <person name="Dargis R."/>
            <person name="Nielsen X.C."/>
            <person name="Skovgaard O."/>
            <person name="Fuursted K."/>
            <person name="Christensen J.J."/>
        </authorList>
    </citation>
    <scope>NUCLEOTIDE SEQUENCE [LARGE SCALE GENOMIC DNA]</scope>
    <source>
        <strain evidence="2">CCUG28094</strain>
    </source>
</reference>
<evidence type="ECO:0000313" key="1">
    <source>
        <dbReference type="EMBL" id="AMB96979.1"/>
    </source>
</evidence>
<dbReference type="Proteomes" id="UP000067698">
    <property type="component" value="Chromosome"/>
</dbReference>
<organism evidence="1 2">
    <name type="scientific">Aerococcus urinaeequi</name>
    <dbReference type="NCBI Taxonomy" id="51665"/>
    <lineage>
        <taxon>Bacteria</taxon>
        <taxon>Bacillati</taxon>
        <taxon>Bacillota</taxon>
        <taxon>Bacilli</taxon>
        <taxon>Lactobacillales</taxon>
        <taxon>Aerococcaceae</taxon>
        <taxon>Aerococcus</taxon>
    </lineage>
</organism>
<dbReference type="GeneID" id="92866211"/>
<gene>
    <name evidence="1" type="ORF">AWM74_01445</name>
</gene>
<dbReference type="EMBL" id="CP014162">
    <property type="protein sequence ID" value="AMB96979.1"/>
    <property type="molecule type" value="Genomic_DNA"/>
</dbReference>
<accession>A0AAC9A6E1</accession>
<name>A0AAC9A6E1_9LACT</name>
<evidence type="ECO:0000313" key="2">
    <source>
        <dbReference type="Proteomes" id="UP000067698"/>
    </source>
</evidence>
<reference evidence="1 2" key="1">
    <citation type="journal article" date="2016" name="Genome Announc.">
        <title>Complete Genome Sequences of Aerococcus christensenii CCUG 28831T, Aerococcus sanguinicola CCUG 43001T, Aerococcus urinae CCUG 36881T, Aerococcus urinaeequi CCUG 28094T, Aerococcus urinaehominis CCUG 42038 BT, and Aerococcus viridans CCUG 4311T.</title>
        <authorList>
            <person name="Carkaci D."/>
            <person name="Dargis R."/>
            <person name="Nielsen X.C."/>
            <person name="Skovgaard O."/>
            <person name="Fuursted K."/>
            <person name="Christensen J.J."/>
        </authorList>
    </citation>
    <scope>NUCLEOTIDE SEQUENCE [LARGE SCALE GENOMIC DNA]</scope>
    <source>
        <strain evidence="1 2">CCUG28094</strain>
    </source>
</reference>